<accession>X1LXQ4</accession>
<reference evidence="1" key="1">
    <citation type="journal article" date="2014" name="Front. Microbiol.">
        <title>High frequency of phylogenetically diverse reductive dehalogenase-homologous genes in deep subseafloor sedimentary metagenomes.</title>
        <authorList>
            <person name="Kawai M."/>
            <person name="Futagami T."/>
            <person name="Toyoda A."/>
            <person name="Takaki Y."/>
            <person name="Nishi S."/>
            <person name="Hori S."/>
            <person name="Arai W."/>
            <person name="Tsubouchi T."/>
            <person name="Morono Y."/>
            <person name="Uchiyama I."/>
            <person name="Ito T."/>
            <person name="Fujiyama A."/>
            <person name="Inagaki F."/>
            <person name="Takami H."/>
        </authorList>
    </citation>
    <scope>NUCLEOTIDE SEQUENCE</scope>
    <source>
        <strain evidence="1">Expedition CK06-06</strain>
    </source>
</reference>
<dbReference type="AlphaFoldDB" id="X1LXQ4"/>
<dbReference type="Gene3D" id="3.40.50.1220">
    <property type="entry name" value="TPP-binding domain"/>
    <property type="match status" value="1"/>
</dbReference>
<proteinExistence type="predicted"/>
<comment type="caution">
    <text evidence="1">The sequence shown here is derived from an EMBL/GenBank/DDBJ whole genome shotgun (WGS) entry which is preliminary data.</text>
</comment>
<evidence type="ECO:0000313" key="1">
    <source>
        <dbReference type="EMBL" id="GAI10561.1"/>
    </source>
</evidence>
<feature type="non-terminal residue" evidence="1">
    <location>
        <position position="1"/>
    </location>
</feature>
<protein>
    <submittedName>
        <fullName evidence="1">Uncharacterized protein</fullName>
    </submittedName>
</protein>
<organism evidence="1">
    <name type="scientific">marine sediment metagenome</name>
    <dbReference type="NCBI Taxonomy" id="412755"/>
    <lineage>
        <taxon>unclassified sequences</taxon>
        <taxon>metagenomes</taxon>
        <taxon>ecological metagenomes</taxon>
    </lineage>
</organism>
<sequence length="34" mass="3704">AEANIFKIAQFGVVGDWKKVIPAFTDKVKELLAG</sequence>
<name>X1LXQ4_9ZZZZ</name>
<gene>
    <name evidence="1" type="ORF">S06H3_08683</name>
</gene>
<dbReference type="EMBL" id="BARV01003701">
    <property type="protein sequence ID" value="GAI10561.1"/>
    <property type="molecule type" value="Genomic_DNA"/>
</dbReference>